<dbReference type="Pfam" id="PF01541">
    <property type="entry name" value="GIY-YIG"/>
    <property type="match status" value="1"/>
</dbReference>
<dbReference type="Gene3D" id="3.40.1440.10">
    <property type="entry name" value="GIY-YIG endonuclease"/>
    <property type="match status" value="1"/>
</dbReference>
<evidence type="ECO:0000313" key="3">
    <source>
        <dbReference type="EMBL" id="XCI30038.1"/>
    </source>
</evidence>
<dbReference type="InterPro" id="IPR035901">
    <property type="entry name" value="GIY-YIG_endonuc_sf"/>
</dbReference>
<dbReference type="RefSeq" id="WP_353894583.1">
    <property type="nucleotide sequence ID" value="NZ_CP159485.1"/>
</dbReference>
<dbReference type="AlphaFoldDB" id="A0AAU8HX94"/>
<gene>
    <name evidence="3" type="ORF">PRVXH_002129</name>
</gene>
<dbReference type="EMBL" id="CP159485">
    <property type="protein sequence ID" value="XCI30038.1"/>
    <property type="molecule type" value="Genomic_DNA"/>
</dbReference>
<sequence length="79" mass="9180">MLRCSDNTLYTGWTTDLKKRLKVHNSGKGAKYTAPRLPVKLVYFEQHTNQSEAQKREWEIKQLSKAAKEKLILIKKCST</sequence>
<dbReference type="InterPro" id="IPR050190">
    <property type="entry name" value="UPF0213_domain"/>
</dbReference>
<protein>
    <submittedName>
        <fullName evidence="3">GIY-YIG nuclease family protein</fullName>
    </submittedName>
</protein>
<proteinExistence type="inferred from homology"/>
<organism evidence="3">
    <name type="scientific">Proteinivorax hydrogeniformans</name>
    <dbReference type="NCBI Taxonomy" id="1826727"/>
    <lineage>
        <taxon>Bacteria</taxon>
        <taxon>Bacillati</taxon>
        <taxon>Bacillota</taxon>
        <taxon>Clostridia</taxon>
        <taxon>Eubacteriales</taxon>
        <taxon>Proteinivoracaceae</taxon>
        <taxon>Proteinivorax</taxon>
    </lineage>
</organism>
<dbReference type="InterPro" id="IPR000305">
    <property type="entry name" value="GIY-YIG_endonuc"/>
</dbReference>
<comment type="similarity">
    <text evidence="1">Belongs to the UPF0213 family.</text>
</comment>
<dbReference type="PROSITE" id="PS50164">
    <property type="entry name" value="GIY_YIG"/>
    <property type="match status" value="1"/>
</dbReference>
<evidence type="ECO:0000259" key="2">
    <source>
        <dbReference type="PROSITE" id="PS50164"/>
    </source>
</evidence>
<reference evidence="3" key="2">
    <citation type="submission" date="2024-06" db="EMBL/GenBank/DDBJ databases">
        <authorList>
            <person name="Petrova K.O."/>
            <person name="Toshchakov S.V."/>
            <person name="Boltjanskaja Y.V."/>
            <person name="Kevbrin V.V."/>
        </authorList>
    </citation>
    <scope>NUCLEOTIDE SEQUENCE</scope>
    <source>
        <strain evidence="3">Z-710</strain>
    </source>
</reference>
<evidence type="ECO:0000256" key="1">
    <source>
        <dbReference type="ARBA" id="ARBA00007435"/>
    </source>
</evidence>
<reference evidence="3" key="1">
    <citation type="journal article" date="2018" name="Antonie Van Leeuwenhoek">
        <title>Proteinivorax hydrogeniformans sp. nov., an anaerobic, haloalkaliphilic bacterium fermenting proteinaceous compounds with high hydrogen production.</title>
        <authorList>
            <person name="Boltyanskaya Y."/>
            <person name="Detkova E."/>
            <person name="Pimenov N."/>
            <person name="Kevbrin V."/>
        </authorList>
    </citation>
    <scope>NUCLEOTIDE SEQUENCE</scope>
    <source>
        <strain evidence="3">Z-710</strain>
    </source>
</reference>
<accession>A0AAU8HX94</accession>
<dbReference type="PANTHER" id="PTHR34477">
    <property type="entry name" value="UPF0213 PROTEIN YHBQ"/>
    <property type="match status" value="1"/>
</dbReference>
<dbReference type="PANTHER" id="PTHR34477:SF1">
    <property type="entry name" value="UPF0213 PROTEIN YHBQ"/>
    <property type="match status" value="1"/>
</dbReference>
<name>A0AAU8HX94_9FIRM</name>
<dbReference type="CDD" id="cd10456">
    <property type="entry name" value="GIY-YIG_UPF0213"/>
    <property type="match status" value="1"/>
</dbReference>
<feature type="domain" description="GIY-YIG" evidence="2">
    <location>
        <begin position="1"/>
        <end position="70"/>
    </location>
</feature>
<dbReference type="SUPFAM" id="SSF82771">
    <property type="entry name" value="GIY-YIG endonuclease"/>
    <property type="match status" value="1"/>
</dbReference>